<feature type="transmembrane region" description="Helical" evidence="1">
    <location>
        <begin position="83"/>
        <end position="108"/>
    </location>
</feature>
<evidence type="ECO:0000256" key="1">
    <source>
        <dbReference type="SAM" id="Phobius"/>
    </source>
</evidence>
<dbReference type="Proteomes" id="UP000005954">
    <property type="component" value="Unassembled WGS sequence"/>
</dbReference>
<comment type="caution">
    <text evidence="2">The sequence shown here is derived from an EMBL/GenBank/DDBJ whole genome shotgun (WGS) entry which is preliminary data.</text>
</comment>
<accession>A3SJB9</accession>
<dbReference type="HOGENOM" id="CLU_1814378_0_0_5"/>
<gene>
    <name evidence="2" type="ORF">ISM_04135</name>
</gene>
<keyword evidence="1" id="KW-0472">Membrane</keyword>
<evidence type="ECO:0000313" key="2">
    <source>
        <dbReference type="EMBL" id="EAP77450.1"/>
    </source>
</evidence>
<keyword evidence="3" id="KW-1185">Reference proteome</keyword>
<sequence length="142" mass="15044">MPWRGAVAQNGEGGGVELTIGGQAVIALKGAEGGAGAGAGDAIHGPRVIAQPIEMRLHLEHLGAARGLGRVGLWRSFLRRLRLLILLCLGLALGLPLLLLLLLASLLVQDLDAEADHVPCVEGLRGARHRHRGQCEYEKKSF</sequence>
<protein>
    <submittedName>
        <fullName evidence="2">Uncharacterized protein</fullName>
    </submittedName>
</protein>
<keyword evidence="1" id="KW-1133">Transmembrane helix</keyword>
<keyword evidence="1" id="KW-0812">Transmembrane</keyword>
<proteinExistence type="predicted"/>
<dbReference type="AlphaFoldDB" id="A3SJB9"/>
<organism evidence="2 3">
    <name type="scientific">Roseovarius nubinhibens (strain ATCC BAA-591 / DSM 15170 / ISM)</name>
    <dbReference type="NCBI Taxonomy" id="89187"/>
    <lineage>
        <taxon>Bacteria</taxon>
        <taxon>Pseudomonadati</taxon>
        <taxon>Pseudomonadota</taxon>
        <taxon>Alphaproteobacteria</taxon>
        <taxon>Rhodobacterales</taxon>
        <taxon>Roseobacteraceae</taxon>
        <taxon>Roseovarius</taxon>
    </lineage>
</organism>
<dbReference type="EMBL" id="AALY01000001">
    <property type="protein sequence ID" value="EAP77450.1"/>
    <property type="molecule type" value="Genomic_DNA"/>
</dbReference>
<evidence type="ECO:0000313" key="3">
    <source>
        <dbReference type="Proteomes" id="UP000005954"/>
    </source>
</evidence>
<reference evidence="2 3" key="1">
    <citation type="submission" date="2005-12" db="EMBL/GenBank/DDBJ databases">
        <authorList>
            <person name="Moran M.A."/>
            <person name="Ferriera S."/>
            <person name="Johnson J."/>
            <person name="Kravitz S."/>
            <person name="Halpern A."/>
            <person name="Remington K."/>
            <person name="Beeson K."/>
            <person name="Tran B."/>
            <person name="Rogers Y.-H."/>
            <person name="Friedman R."/>
            <person name="Venter J.C."/>
        </authorList>
    </citation>
    <scope>NUCLEOTIDE SEQUENCE [LARGE SCALE GENOMIC DNA]</scope>
    <source>
        <strain evidence="3">ATCC BAA-591 / DSM 15170 / ISM</strain>
    </source>
</reference>
<name>A3SJB9_ROSNI</name>